<accession>A0AAV2T4U2</accession>
<evidence type="ECO:0000256" key="1">
    <source>
        <dbReference type="ARBA" id="ARBA00004604"/>
    </source>
</evidence>
<keyword evidence="4" id="KW-0677">Repeat</keyword>
<comment type="caution">
    <text evidence="7">The sequence shown here is derived from an EMBL/GenBank/DDBJ whole genome shotgun (WGS) entry which is preliminary data.</text>
</comment>
<dbReference type="GO" id="GO:0034388">
    <property type="term" value="C:Pwp2p-containing subcomplex of 90S preribosome"/>
    <property type="evidence" value="ECO:0007669"/>
    <property type="project" value="TreeGrafter"/>
</dbReference>
<dbReference type="GO" id="GO:0006364">
    <property type="term" value="P:rRNA processing"/>
    <property type="evidence" value="ECO:0007669"/>
    <property type="project" value="UniProtKB-KW"/>
</dbReference>
<dbReference type="Proteomes" id="UP001497525">
    <property type="component" value="Unassembled WGS sequence"/>
</dbReference>
<dbReference type="InterPro" id="IPR036322">
    <property type="entry name" value="WD40_repeat_dom_sf"/>
</dbReference>
<reference evidence="7" key="1">
    <citation type="submission" date="2024-06" db="EMBL/GenBank/DDBJ databases">
        <authorList>
            <person name="Liu X."/>
            <person name="Lenzi L."/>
            <person name="Haldenby T S."/>
            <person name="Uol C."/>
        </authorList>
    </citation>
    <scope>NUCLEOTIDE SEQUENCE</scope>
</reference>
<dbReference type="AlphaFoldDB" id="A0AAV2T4U2"/>
<evidence type="ECO:0000256" key="2">
    <source>
        <dbReference type="ARBA" id="ARBA00022552"/>
    </source>
</evidence>
<dbReference type="InterPro" id="IPR001680">
    <property type="entry name" value="WD40_rpt"/>
</dbReference>
<gene>
    <name evidence="7" type="ORF">CDAUBV1_LOCUS3873</name>
</gene>
<evidence type="ECO:0000313" key="8">
    <source>
        <dbReference type="Proteomes" id="UP001497525"/>
    </source>
</evidence>
<evidence type="ECO:0000256" key="3">
    <source>
        <dbReference type="ARBA" id="ARBA00022574"/>
    </source>
</evidence>
<protein>
    <submittedName>
        <fullName evidence="7">Uncharacterized protein</fullName>
    </submittedName>
</protein>
<dbReference type="EMBL" id="CAXLJL010000092">
    <property type="protein sequence ID" value="CAL5131448.1"/>
    <property type="molecule type" value="Genomic_DNA"/>
</dbReference>
<dbReference type="PANTHER" id="PTHR18359">
    <property type="entry name" value="WD-REPEAT PROTEIN-RELATED"/>
    <property type="match status" value="1"/>
</dbReference>
<dbReference type="Gene3D" id="2.130.10.10">
    <property type="entry name" value="YVTN repeat-like/Quinoprotein amine dehydrogenase"/>
    <property type="match status" value="1"/>
</dbReference>
<dbReference type="SUPFAM" id="SSF50978">
    <property type="entry name" value="WD40 repeat-like"/>
    <property type="match status" value="1"/>
</dbReference>
<keyword evidence="3" id="KW-0853">WD repeat</keyword>
<comment type="subcellular location">
    <subcellularLocation>
        <location evidence="1">Nucleus</location>
        <location evidence="1">Nucleolus</location>
    </subcellularLocation>
</comment>
<keyword evidence="2" id="KW-0698">rRNA processing</keyword>
<dbReference type="GO" id="GO:0032040">
    <property type="term" value="C:small-subunit processome"/>
    <property type="evidence" value="ECO:0007669"/>
    <property type="project" value="TreeGrafter"/>
</dbReference>
<dbReference type="InterPro" id="IPR045161">
    <property type="entry name" value="Utp18"/>
</dbReference>
<dbReference type="SMART" id="SM00320">
    <property type="entry name" value="WD40"/>
    <property type="match status" value="6"/>
</dbReference>
<comment type="similarity">
    <text evidence="6">Belongs to the WD repeat UTP18 family.</text>
</comment>
<dbReference type="InterPro" id="IPR015943">
    <property type="entry name" value="WD40/YVTN_repeat-like_dom_sf"/>
</dbReference>
<organism evidence="7 8">
    <name type="scientific">Calicophoron daubneyi</name>
    <name type="common">Rumen fluke</name>
    <name type="synonym">Paramphistomum daubneyi</name>
    <dbReference type="NCBI Taxonomy" id="300641"/>
    <lineage>
        <taxon>Eukaryota</taxon>
        <taxon>Metazoa</taxon>
        <taxon>Spiralia</taxon>
        <taxon>Lophotrochozoa</taxon>
        <taxon>Platyhelminthes</taxon>
        <taxon>Trematoda</taxon>
        <taxon>Digenea</taxon>
        <taxon>Plagiorchiida</taxon>
        <taxon>Pronocephalata</taxon>
        <taxon>Paramphistomoidea</taxon>
        <taxon>Paramphistomidae</taxon>
        <taxon>Calicophoron</taxon>
    </lineage>
</organism>
<proteinExistence type="inferred from homology"/>
<evidence type="ECO:0000256" key="5">
    <source>
        <dbReference type="ARBA" id="ARBA00023242"/>
    </source>
</evidence>
<name>A0AAV2T4U2_CALDB</name>
<evidence type="ECO:0000256" key="4">
    <source>
        <dbReference type="ARBA" id="ARBA00022737"/>
    </source>
</evidence>
<keyword evidence="5" id="KW-0539">Nucleus</keyword>
<sequence>MLRFAGQEAETEFELIRVGLSEEKKSKPSVKRKPHSYRISKKRPKIPVLQPAWTDDDELQPDLMRPPPALDVRSCIDKHEDVQGYSSESDLDRAITCTSQILQTDKTEFLPHTRTLEIRRVFDANRQRLCVGALTSVHFNTRYRMLLTACEDSTLAFFKVDGIDNDLLKDRVFEKFPLSSAKFAPDGERAVITGNKSLFRVYDLETSKETRSSPFMGCLLDEVLNQCEVASEQPNMIALGTNTSNVYLADLRTLEKINVVQTKEELRSFAFAGNGICLTTLDASGQVNIFDLRNRKPRMVHYWADQASTGGTALGCSSDGRWIACGSDFGFVNVYKWSETVSKTYPEPDKSITNLRTGVNLLAFHPRSEMIILGSSKARAAVRLYHIQAHQVFENFPLHTGTLGYPTSVAFSPNGGYLCIGQANGRAALYHIVHYDDY</sequence>
<evidence type="ECO:0000256" key="6">
    <source>
        <dbReference type="ARBA" id="ARBA00025767"/>
    </source>
</evidence>
<dbReference type="PANTHER" id="PTHR18359:SF0">
    <property type="entry name" value="U3 SMALL NUCLEOLAR RNA-ASSOCIATED PROTEIN 18 HOMOLOG"/>
    <property type="match status" value="1"/>
</dbReference>
<evidence type="ECO:0000313" key="7">
    <source>
        <dbReference type="EMBL" id="CAL5131448.1"/>
    </source>
</evidence>